<protein>
    <submittedName>
        <fullName evidence="1">Uncharacterized protein</fullName>
    </submittedName>
</protein>
<proteinExistence type="predicted"/>
<organism evidence="1">
    <name type="scientific">marine sediment metagenome</name>
    <dbReference type="NCBI Taxonomy" id="412755"/>
    <lineage>
        <taxon>unclassified sequences</taxon>
        <taxon>metagenomes</taxon>
        <taxon>ecological metagenomes</taxon>
    </lineage>
</organism>
<dbReference type="AlphaFoldDB" id="A0A0F9H047"/>
<name>A0A0F9H047_9ZZZZ</name>
<reference evidence="1" key="1">
    <citation type="journal article" date="2015" name="Nature">
        <title>Complex archaea that bridge the gap between prokaryotes and eukaryotes.</title>
        <authorList>
            <person name="Spang A."/>
            <person name="Saw J.H."/>
            <person name="Jorgensen S.L."/>
            <person name="Zaremba-Niedzwiedzka K."/>
            <person name="Martijn J."/>
            <person name="Lind A.E."/>
            <person name="van Eijk R."/>
            <person name="Schleper C."/>
            <person name="Guy L."/>
            <person name="Ettema T.J."/>
        </authorList>
    </citation>
    <scope>NUCLEOTIDE SEQUENCE</scope>
</reference>
<accession>A0A0F9H047</accession>
<gene>
    <name evidence="1" type="ORF">LCGC14_2059540</name>
</gene>
<sequence>MSDYKCCDDPYRLCDVERHKRHTRTVIELAAWSPDRLHRIIANAETYSYWLVDAAEDVLAGGKPA</sequence>
<dbReference type="EMBL" id="LAZR01024487">
    <property type="protein sequence ID" value="KKL74980.1"/>
    <property type="molecule type" value="Genomic_DNA"/>
</dbReference>
<comment type="caution">
    <text evidence="1">The sequence shown here is derived from an EMBL/GenBank/DDBJ whole genome shotgun (WGS) entry which is preliminary data.</text>
</comment>
<evidence type="ECO:0000313" key="1">
    <source>
        <dbReference type="EMBL" id="KKL74980.1"/>
    </source>
</evidence>